<dbReference type="Gene3D" id="3.40.50.1580">
    <property type="entry name" value="Nucleoside phosphorylase domain"/>
    <property type="match status" value="1"/>
</dbReference>
<dbReference type="AlphaFoldDB" id="C7YJG6"/>
<organism evidence="3 4">
    <name type="scientific">Fusarium vanettenii (strain ATCC MYA-4622 / CBS 123669 / FGSC 9596 / NRRL 45880 / 77-13-4)</name>
    <name type="common">Fusarium solani subsp. pisi</name>
    <dbReference type="NCBI Taxonomy" id="660122"/>
    <lineage>
        <taxon>Eukaryota</taxon>
        <taxon>Fungi</taxon>
        <taxon>Dikarya</taxon>
        <taxon>Ascomycota</taxon>
        <taxon>Pezizomycotina</taxon>
        <taxon>Sordariomycetes</taxon>
        <taxon>Hypocreomycetidae</taxon>
        <taxon>Hypocreales</taxon>
        <taxon>Nectriaceae</taxon>
        <taxon>Fusarium</taxon>
        <taxon>Fusarium solani species complex</taxon>
        <taxon>Fusarium vanettenii</taxon>
    </lineage>
</organism>
<dbReference type="KEGG" id="nhe:NECHADRAFT_75671"/>
<evidence type="ECO:0000256" key="1">
    <source>
        <dbReference type="SAM" id="MobiDB-lite"/>
    </source>
</evidence>
<dbReference type="PANTHER" id="PTHR46082:SF6">
    <property type="entry name" value="AAA+ ATPASE DOMAIN-CONTAINING PROTEIN-RELATED"/>
    <property type="match status" value="1"/>
</dbReference>
<name>C7YJG6_FUSV7</name>
<dbReference type="InterPro" id="IPR027417">
    <property type="entry name" value="P-loop_NTPase"/>
</dbReference>
<dbReference type="GO" id="GO:0003824">
    <property type="term" value="F:catalytic activity"/>
    <property type="evidence" value="ECO:0007669"/>
    <property type="project" value="InterPro"/>
</dbReference>
<proteinExistence type="predicted"/>
<evidence type="ECO:0000259" key="2">
    <source>
        <dbReference type="Pfam" id="PF01048"/>
    </source>
</evidence>
<dbReference type="InterPro" id="IPR053137">
    <property type="entry name" value="NLR-like"/>
</dbReference>
<dbReference type="STRING" id="660122.C7YJG6"/>
<dbReference type="Pfam" id="PF13424">
    <property type="entry name" value="TPR_12"/>
    <property type="match status" value="1"/>
</dbReference>
<dbReference type="Gene3D" id="3.40.50.300">
    <property type="entry name" value="P-loop containing nucleotide triphosphate hydrolases"/>
    <property type="match status" value="1"/>
</dbReference>
<dbReference type="RefSeq" id="XP_003053988.1">
    <property type="nucleotide sequence ID" value="XM_003053942.1"/>
</dbReference>
<dbReference type="Proteomes" id="UP000005206">
    <property type="component" value="Chromosome 1"/>
</dbReference>
<feature type="domain" description="Nucleoside phosphorylase" evidence="2">
    <location>
        <begin position="12"/>
        <end position="141"/>
    </location>
</feature>
<dbReference type="GO" id="GO:0009116">
    <property type="term" value="P:nucleoside metabolic process"/>
    <property type="evidence" value="ECO:0007669"/>
    <property type="project" value="InterPro"/>
</dbReference>
<dbReference type="SUPFAM" id="SSF48452">
    <property type="entry name" value="TPR-like"/>
    <property type="match status" value="2"/>
</dbReference>
<dbReference type="InterPro" id="IPR035994">
    <property type="entry name" value="Nucleoside_phosphorylase_sf"/>
</dbReference>
<keyword evidence="4" id="KW-1185">Reference proteome</keyword>
<dbReference type="InParanoid" id="C7YJG6"/>
<dbReference type="eggNOG" id="KOG1840">
    <property type="taxonomic scope" value="Eukaryota"/>
</dbReference>
<protein>
    <recommendedName>
        <fullName evidence="2">Nucleoside phosphorylase domain-containing protein</fullName>
    </recommendedName>
</protein>
<feature type="region of interest" description="Disordered" evidence="1">
    <location>
        <begin position="337"/>
        <end position="357"/>
    </location>
</feature>
<dbReference type="InterPro" id="IPR000845">
    <property type="entry name" value="Nucleoside_phosphorylase_d"/>
</dbReference>
<evidence type="ECO:0000313" key="3">
    <source>
        <dbReference type="EMBL" id="EEU48275.1"/>
    </source>
</evidence>
<accession>C7YJG6</accession>
<dbReference type="OrthoDB" id="5986190at2759"/>
<dbReference type="SUPFAM" id="SSF52540">
    <property type="entry name" value="P-loop containing nucleoside triphosphate hydrolases"/>
    <property type="match status" value="1"/>
</dbReference>
<dbReference type="SUPFAM" id="SSF53167">
    <property type="entry name" value="Purine and uridine phosphorylases"/>
    <property type="match status" value="1"/>
</dbReference>
<sequence>MAAPPASRNDFEIAIICALALEYDAVYHLVDEFWDGNYGRAAGDPNEYTTGRIGPFNIVIVLLSGMGKAKAASATASLRSSYPKLELVLVTGICGGVPKTASGKELVLGDVVVSNTVVQYDLGRRYPNEFEPKDTLSDNLGRPVIHVQNLVARLATSQGLRWLEQQARSHLEKLWSQQGNGDEAADYWYPGAENDHLYPSSYLHKHRSAERCRVCDDSPRAVCSASRKLSCSELGCDVRQHVPRQRLQDSERLRVPRAFIGRFGSGDTVLKSGTDRDRIAKAHDLIAFEMEGAGAWDEIPCIIVKGICDYADSHKNKNWQKFAAATAASVAKALVERYPRTDKPSNSRQPNGLDHDLYNNEPASYSRALVRNTKPVSSTNLRTLSSDACRILAYDRNENFIPRPDINSKLDRLLPINSDEFHSAALWGLGGSGKTQIALQYAYNRCRDPDCSVFWVHADTEATFTQDYKTIAGVLGLGSRLEGSELLEAVRRRIESQKRWVLVVDNADDLGLFGVSQASGKQQGGLLDSIPKGPNGTVLWTSRDQRVDGSLVGPQRGLQIAKMTAKESRKLLEKWRRQVTPSEEVREVELLLEELQWLPLAISQAGAYLYRTGIPISEYLFQLKRETGRWRVLGEDEFDRHRRGDAQNSVLRTWAISIRRLKQDSRTAYRILHVLAFVDNQNIPVELLAAAAEYREETQPAEPRQRERTLKRVVRRLKDLSFRSSSPSPGEQVKSEDPDDPDELGRAVRRLRDFSFMTEHRGEGNRRTFEMHKLVQDAARYGLKTQQSPGQDERYFAKVALRVVDSVYPQYTWHNNKTQGDCERYLAHALRVCDWAEIHGMEKKAYYLQVRICSFLHLRGRFQELRLARGTELRLAQTAFGKKHRKSIGVMLDLGWELSYLDQLQGAEDCANKAMTLAQETVGDKDKLTLECKRLVAELVSKQGRAEQTKQLLTEILDDARQFLDEDHHFILSCMDELAAAYLDLREYDEAGELLPRLLKLRQDKYGQSHPDTLKVLSRLGNLHYGQGQYNETVKVQSALLVLYRQSLGNEHPDTLTIMFNLADSQRRQGQKEEAVELMQECSRLHHKVLGADHRYTKDTDKMLEEWEHEDIRLNS</sequence>
<dbReference type="PANTHER" id="PTHR46082">
    <property type="entry name" value="ATP/GTP-BINDING PROTEIN-RELATED"/>
    <property type="match status" value="1"/>
</dbReference>
<dbReference type="GeneID" id="9663845"/>
<dbReference type="EMBL" id="GG698896">
    <property type="protein sequence ID" value="EEU48275.1"/>
    <property type="molecule type" value="Genomic_DNA"/>
</dbReference>
<dbReference type="InterPro" id="IPR011990">
    <property type="entry name" value="TPR-like_helical_dom_sf"/>
</dbReference>
<feature type="region of interest" description="Disordered" evidence="1">
    <location>
        <begin position="721"/>
        <end position="744"/>
    </location>
</feature>
<dbReference type="Pfam" id="PF01048">
    <property type="entry name" value="PNP_UDP_1"/>
    <property type="match status" value="1"/>
</dbReference>
<dbReference type="Gene3D" id="1.25.40.10">
    <property type="entry name" value="Tetratricopeptide repeat domain"/>
    <property type="match status" value="2"/>
</dbReference>
<evidence type="ECO:0000313" key="4">
    <source>
        <dbReference type="Proteomes" id="UP000005206"/>
    </source>
</evidence>
<dbReference type="HOGENOM" id="CLU_000288_125_3_1"/>
<reference evidence="3 4" key="1">
    <citation type="journal article" date="2009" name="PLoS Genet.">
        <title>The genome of Nectria haematococca: contribution of supernumerary chromosomes to gene expansion.</title>
        <authorList>
            <person name="Coleman J.J."/>
            <person name="Rounsley S.D."/>
            <person name="Rodriguez-Carres M."/>
            <person name="Kuo A."/>
            <person name="Wasmann C.C."/>
            <person name="Grimwood J."/>
            <person name="Schmutz J."/>
            <person name="Taga M."/>
            <person name="White G.J."/>
            <person name="Zhou S."/>
            <person name="Schwartz D.C."/>
            <person name="Freitag M."/>
            <person name="Ma L.J."/>
            <person name="Danchin E.G."/>
            <person name="Henrissat B."/>
            <person name="Coutinho P.M."/>
            <person name="Nelson D.R."/>
            <person name="Straney D."/>
            <person name="Napoli C.A."/>
            <person name="Barker B.M."/>
            <person name="Gribskov M."/>
            <person name="Rep M."/>
            <person name="Kroken S."/>
            <person name="Molnar I."/>
            <person name="Rensing C."/>
            <person name="Kennell J.C."/>
            <person name="Zamora J."/>
            <person name="Farman M.L."/>
            <person name="Selker E.U."/>
            <person name="Salamov A."/>
            <person name="Shapiro H."/>
            <person name="Pangilinan J."/>
            <person name="Lindquist E."/>
            <person name="Lamers C."/>
            <person name="Grigoriev I.V."/>
            <person name="Geiser D.M."/>
            <person name="Covert S.F."/>
            <person name="Temporini E."/>
            <person name="Vanetten H.D."/>
        </authorList>
    </citation>
    <scope>NUCLEOTIDE SEQUENCE [LARGE SCALE GENOMIC DNA]</scope>
    <source>
        <strain evidence="4">ATCC MYA-4622 / CBS 123669 / FGSC 9596 / NRRL 45880 / 77-13-4</strain>
    </source>
</reference>
<dbReference type="VEuPathDB" id="FungiDB:NECHADRAFT_75671"/>
<dbReference type="OMA" id="TTYHAQG"/>
<gene>
    <name evidence="3" type="ORF">NECHADRAFT_75671</name>
</gene>